<organism evidence="5 6">
    <name type="scientific">Kiloniella antarctica</name>
    <dbReference type="NCBI Taxonomy" id="1550907"/>
    <lineage>
        <taxon>Bacteria</taxon>
        <taxon>Pseudomonadati</taxon>
        <taxon>Pseudomonadota</taxon>
        <taxon>Alphaproteobacteria</taxon>
        <taxon>Rhodospirillales</taxon>
        <taxon>Kiloniellaceae</taxon>
        <taxon>Kiloniella</taxon>
    </lineage>
</organism>
<dbReference type="InterPro" id="IPR011008">
    <property type="entry name" value="Dimeric_a/b-barrel"/>
</dbReference>
<reference evidence="6" key="1">
    <citation type="journal article" date="2019" name="Int. J. Syst. Evol. Microbiol.">
        <title>The Global Catalogue of Microorganisms (GCM) 10K type strain sequencing project: providing services to taxonomists for standard genome sequencing and annotation.</title>
        <authorList>
            <consortium name="The Broad Institute Genomics Platform"/>
            <consortium name="The Broad Institute Genome Sequencing Center for Infectious Disease"/>
            <person name="Wu L."/>
            <person name="Ma J."/>
        </authorList>
    </citation>
    <scope>NUCLEOTIDE SEQUENCE [LARGE SCALE GENOMIC DNA]</scope>
    <source>
        <strain evidence="6">CGMCC 4.7192</strain>
    </source>
</reference>
<dbReference type="SUPFAM" id="SSF54909">
    <property type="entry name" value="Dimeric alpha+beta barrel"/>
    <property type="match status" value="1"/>
</dbReference>
<dbReference type="InterPro" id="IPR019888">
    <property type="entry name" value="Tscrpt_reg_AsnC-like"/>
</dbReference>
<dbReference type="InterPro" id="IPR036390">
    <property type="entry name" value="WH_DNA-bd_sf"/>
</dbReference>
<dbReference type="InterPro" id="IPR036388">
    <property type="entry name" value="WH-like_DNA-bd_sf"/>
</dbReference>
<dbReference type="PRINTS" id="PR00033">
    <property type="entry name" value="HTHASNC"/>
</dbReference>
<dbReference type="Gene3D" id="3.30.70.920">
    <property type="match status" value="1"/>
</dbReference>
<evidence type="ECO:0000313" key="6">
    <source>
        <dbReference type="Proteomes" id="UP001597294"/>
    </source>
</evidence>
<dbReference type="Gene3D" id="1.10.10.10">
    <property type="entry name" value="Winged helix-like DNA-binding domain superfamily/Winged helix DNA-binding domain"/>
    <property type="match status" value="1"/>
</dbReference>
<comment type="caution">
    <text evidence="5">The sequence shown here is derived from an EMBL/GenBank/DDBJ whole genome shotgun (WGS) entry which is preliminary data.</text>
</comment>
<evidence type="ECO:0000259" key="4">
    <source>
        <dbReference type="PROSITE" id="PS50956"/>
    </source>
</evidence>
<keyword evidence="2" id="KW-0238">DNA-binding</keyword>
<evidence type="ECO:0000256" key="2">
    <source>
        <dbReference type="ARBA" id="ARBA00023125"/>
    </source>
</evidence>
<dbReference type="PROSITE" id="PS50956">
    <property type="entry name" value="HTH_ASNC_2"/>
    <property type="match status" value="1"/>
</dbReference>
<dbReference type="Proteomes" id="UP001597294">
    <property type="component" value="Unassembled WGS sequence"/>
</dbReference>
<dbReference type="Pfam" id="PF01037">
    <property type="entry name" value="AsnC_trans_reg"/>
    <property type="match status" value="1"/>
</dbReference>
<keyword evidence="3" id="KW-0804">Transcription</keyword>
<dbReference type="SMART" id="SM00344">
    <property type="entry name" value="HTH_ASNC"/>
    <property type="match status" value="1"/>
</dbReference>
<dbReference type="RefSeq" id="WP_380251688.1">
    <property type="nucleotide sequence ID" value="NZ_JBHUII010000004.1"/>
</dbReference>
<proteinExistence type="predicted"/>
<dbReference type="EMBL" id="JBHUII010000004">
    <property type="protein sequence ID" value="MFD2206273.1"/>
    <property type="molecule type" value="Genomic_DNA"/>
</dbReference>
<name>A0ABW5BJG2_9PROT</name>
<sequence>MIDDIDKKLIAYLRQNARQPVVSLAHILGVSRATVQNRIDRLLDNKVIQGFTIKTNNTDQQAPIRAQTRIKMRSKSNKRILSYLAGKIEVTAIHTISGPSDILAELHTETLEALDTALADIRSHEDVMETETNILLATHYQ</sequence>
<gene>
    <name evidence="5" type="ORF">ACFSKO_11635</name>
</gene>
<evidence type="ECO:0000313" key="5">
    <source>
        <dbReference type="EMBL" id="MFD2206273.1"/>
    </source>
</evidence>
<dbReference type="PANTHER" id="PTHR30154">
    <property type="entry name" value="LEUCINE-RESPONSIVE REGULATORY PROTEIN"/>
    <property type="match status" value="1"/>
</dbReference>
<feature type="domain" description="HTH asnC-type" evidence="4">
    <location>
        <begin position="2"/>
        <end position="56"/>
    </location>
</feature>
<dbReference type="InterPro" id="IPR019887">
    <property type="entry name" value="Tscrpt_reg_AsnC/Lrp_C"/>
</dbReference>
<protein>
    <submittedName>
        <fullName evidence="5">Lrp/AsnC family transcriptional regulator</fullName>
    </submittedName>
</protein>
<accession>A0ABW5BJG2</accession>
<evidence type="ECO:0000256" key="3">
    <source>
        <dbReference type="ARBA" id="ARBA00023163"/>
    </source>
</evidence>
<dbReference type="SUPFAM" id="SSF46785">
    <property type="entry name" value="Winged helix' DNA-binding domain"/>
    <property type="match status" value="1"/>
</dbReference>
<evidence type="ECO:0000256" key="1">
    <source>
        <dbReference type="ARBA" id="ARBA00023015"/>
    </source>
</evidence>
<dbReference type="Pfam" id="PF13404">
    <property type="entry name" value="HTH_AsnC-type"/>
    <property type="match status" value="1"/>
</dbReference>
<dbReference type="PANTHER" id="PTHR30154:SF53">
    <property type="entry name" value="HTH-TYPE TRANSCRIPTIONAL REGULATOR LRPC"/>
    <property type="match status" value="1"/>
</dbReference>
<dbReference type="InterPro" id="IPR000485">
    <property type="entry name" value="AsnC-type_HTH_dom"/>
</dbReference>
<keyword evidence="6" id="KW-1185">Reference proteome</keyword>
<keyword evidence="1" id="KW-0805">Transcription regulation</keyword>